<keyword evidence="2" id="KW-0472">Membrane</keyword>
<dbReference type="RefSeq" id="WP_016309787.1">
    <property type="nucleotide sequence ID" value="NZ_KE159646.1"/>
</dbReference>
<dbReference type="EMBL" id="ASSY01000008">
    <property type="protein sequence ID" value="EOS51170.1"/>
    <property type="molecule type" value="Genomic_DNA"/>
</dbReference>
<keyword evidence="1" id="KW-0238">DNA-binding</keyword>
<dbReference type="CDD" id="cd00093">
    <property type="entry name" value="HTH_XRE"/>
    <property type="match status" value="1"/>
</dbReference>
<dbReference type="STRING" id="1235794.C811_01588"/>
<dbReference type="PATRIC" id="fig|1235794.3.peg.1573"/>
<dbReference type="PROSITE" id="PS50943">
    <property type="entry name" value="HTH_CROC1"/>
    <property type="match status" value="1"/>
</dbReference>
<dbReference type="Gene3D" id="1.10.260.40">
    <property type="entry name" value="lambda repressor-like DNA-binding domains"/>
    <property type="match status" value="1"/>
</dbReference>
<evidence type="ECO:0000256" key="2">
    <source>
        <dbReference type="SAM" id="Phobius"/>
    </source>
</evidence>
<dbReference type="InterPro" id="IPR010982">
    <property type="entry name" value="Lambda_DNA-bd_dom_sf"/>
</dbReference>
<keyword evidence="5" id="KW-1185">Reference proteome</keyword>
<dbReference type="GeneID" id="82191886"/>
<reference evidence="4 5" key="1">
    <citation type="submission" date="2013-04" db="EMBL/GenBank/DDBJ databases">
        <title>The Genome Sequence of Enterorhabdus caecimuris B7.</title>
        <authorList>
            <consortium name="The Broad Institute Genomics Platform"/>
            <consortium name="The Broad Institute Genome Sequencing Center for Infectious Disease"/>
            <person name="Earl A."/>
            <person name="Xavier R."/>
            <person name="Elson C."/>
            <person name="Duck W."/>
            <person name="Walker B."/>
            <person name="Young S."/>
            <person name="Zeng Q."/>
            <person name="Gargeya S."/>
            <person name="Fitzgerald M."/>
            <person name="Haas B."/>
            <person name="Abouelleil A."/>
            <person name="Allen A.W."/>
            <person name="Alvarado L."/>
            <person name="Arachchi H.M."/>
            <person name="Berlin A.M."/>
            <person name="Chapman S.B."/>
            <person name="Gainer-Dewar J."/>
            <person name="Goldberg J."/>
            <person name="Griggs A."/>
            <person name="Gujja S."/>
            <person name="Hansen M."/>
            <person name="Howarth C."/>
            <person name="Imamovic A."/>
            <person name="Ireland A."/>
            <person name="Larimer J."/>
            <person name="McCowan C."/>
            <person name="Murphy C."/>
            <person name="Pearson M."/>
            <person name="Poon T.W."/>
            <person name="Priest M."/>
            <person name="Roberts A."/>
            <person name="Saif S."/>
            <person name="Shea T."/>
            <person name="Sisk P."/>
            <person name="Sykes S."/>
            <person name="Wortman J."/>
            <person name="Nusbaum C."/>
            <person name="Birren B."/>
        </authorList>
    </citation>
    <scope>NUCLEOTIDE SEQUENCE [LARGE SCALE GENOMIC DNA]</scope>
    <source>
        <strain evidence="4 5">B7</strain>
    </source>
</reference>
<dbReference type="InterPro" id="IPR001387">
    <property type="entry name" value="Cro/C1-type_HTH"/>
</dbReference>
<gene>
    <name evidence="4" type="ORF">C811_01588</name>
</gene>
<evidence type="ECO:0000256" key="1">
    <source>
        <dbReference type="ARBA" id="ARBA00023125"/>
    </source>
</evidence>
<dbReference type="SUPFAM" id="SSF47413">
    <property type="entry name" value="lambda repressor-like DNA-binding domains"/>
    <property type="match status" value="1"/>
</dbReference>
<keyword evidence="2" id="KW-1133">Transmembrane helix</keyword>
<sequence>MLKDNLRKYREQKGFSQEQLADEVHVVRQTVSKWERGKSVPDASMLVALTRALEVTAADLLGESVVWAQSQEELALEAGLLKERVSQKDRSERIYRWSVVALAVACAVVLATGIVYALANEAGKFASGFEHGFKLEGTWISERPDQRSTYLSFGFADDEGGVWQLARLDEGTPPVNGYFRKTGDPNVYVLQNEEGQEVGWAHVAFTSSFGGNIDGLAYVQYQDTCYQVRRMDDFVNHYAQDYSSAWGVMADRAREGAAEGIQGSDDWLKEWFAE</sequence>
<protein>
    <recommendedName>
        <fullName evidence="3">HTH cro/C1-type domain-containing protein</fullName>
    </recommendedName>
</protein>
<feature type="transmembrane region" description="Helical" evidence="2">
    <location>
        <begin position="94"/>
        <end position="119"/>
    </location>
</feature>
<dbReference type="HOGENOM" id="CLU_1014653_0_0_11"/>
<name>R9KXP8_9ACTN</name>
<dbReference type="AlphaFoldDB" id="R9KXP8"/>
<dbReference type="Proteomes" id="UP000014204">
    <property type="component" value="Unassembled WGS sequence"/>
</dbReference>
<evidence type="ECO:0000313" key="5">
    <source>
        <dbReference type="Proteomes" id="UP000014204"/>
    </source>
</evidence>
<dbReference type="PANTHER" id="PTHR46558">
    <property type="entry name" value="TRACRIPTIONAL REGULATORY PROTEIN-RELATED-RELATED"/>
    <property type="match status" value="1"/>
</dbReference>
<dbReference type="GO" id="GO:0003677">
    <property type="term" value="F:DNA binding"/>
    <property type="evidence" value="ECO:0007669"/>
    <property type="project" value="UniProtKB-KW"/>
</dbReference>
<dbReference type="PANTHER" id="PTHR46558:SF3">
    <property type="entry name" value="TRANSCRIPTIONAL REGULATOR"/>
    <property type="match status" value="1"/>
</dbReference>
<dbReference type="eggNOG" id="COG1396">
    <property type="taxonomic scope" value="Bacteria"/>
</dbReference>
<comment type="caution">
    <text evidence="4">The sequence shown here is derived from an EMBL/GenBank/DDBJ whole genome shotgun (WGS) entry which is preliminary data.</text>
</comment>
<dbReference type="SMART" id="SM00530">
    <property type="entry name" value="HTH_XRE"/>
    <property type="match status" value="1"/>
</dbReference>
<proteinExistence type="predicted"/>
<evidence type="ECO:0000259" key="3">
    <source>
        <dbReference type="PROSITE" id="PS50943"/>
    </source>
</evidence>
<dbReference type="Pfam" id="PF01381">
    <property type="entry name" value="HTH_3"/>
    <property type="match status" value="1"/>
</dbReference>
<feature type="domain" description="HTH cro/C1-type" evidence="3">
    <location>
        <begin position="6"/>
        <end position="60"/>
    </location>
</feature>
<dbReference type="OrthoDB" id="3178199at2"/>
<keyword evidence="2" id="KW-0812">Transmembrane</keyword>
<evidence type="ECO:0000313" key="4">
    <source>
        <dbReference type="EMBL" id="EOS51170.1"/>
    </source>
</evidence>
<accession>R9KXP8</accession>
<organism evidence="4 5">
    <name type="scientific">Adlercreutzia caecimuris B7</name>
    <dbReference type="NCBI Taxonomy" id="1235794"/>
    <lineage>
        <taxon>Bacteria</taxon>
        <taxon>Bacillati</taxon>
        <taxon>Actinomycetota</taxon>
        <taxon>Coriobacteriia</taxon>
        <taxon>Eggerthellales</taxon>
        <taxon>Eggerthellaceae</taxon>
        <taxon>Adlercreutzia</taxon>
    </lineage>
</organism>